<evidence type="ECO:0000313" key="1">
    <source>
        <dbReference type="EMBL" id="MSS88181.1"/>
    </source>
</evidence>
<dbReference type="AlphaFoldDB" id="A0A6N7VYT2"/>
<comment type="caution">
    <text evidence="1">The sequence shown here is derived from an EMBL/GenBank/DDBJ whole genome shotgun (WGS) entry which is preliminary data.</text>
</comment>
<dbReference type="EMBL" id="VUMI01000009">
    <property type="protein sequence ID" value="MSS88181.1"/>
    <property type="molecule type" value="Genomic_DNA"/>
</dbReference>
<organism evidence="1 2">
    <name type="scientific">Eisenbergiella porci</name>
    <dbReference type="NCBI Taxonomy" id="2652274"/>
    <lineage>
        <taxon>Bacteria</taxon>
        <taxon>Bacillati</taxon>
        <taxon>Bacillota</taxon>
        <taxon>Clostridia</taxon>
        <taxon>Lachnospirales</taxon>
        <taxon>Lachnospiraceae</taxon>
        <taxon>Eisenbergiella</taxon>
    </lineage>
</organism>
<name>A0A6N7VYT2_9FIRM</name>
<evidence type="ECO:0000313" key="2">
    <source>
        <dbReference type="Proteomes" id="UP000436047"/>
    </source>
</evidence>
<proteinExistence type="predicted"/>
<sequence length="69" mass="8059">MAYPRFADREAVFHKRNAGHNVRHFDYTGELFYFRGQCTRQPCLHGYLVTAARGAMCQWHMFCTDRSGA</sequence>
<reference evidence="1 2" key="1">
    <citation type="submission" date="2019-08" db="EMBL/GenBank/DDBJ databases">
        <title>In-depth cultivation of the pig gut microbiome towards novel bacterial diversity and tailored functional studies.</title>
        <authorList>
            <person name="Wylensek D."/>
            <person name="Hitch T.C.A."/>
            <person name="Clavel T."/>
        </authorList>
    </citation>
    <scope>NUCLEOTIDE SEQUENCE [LARGE SCALE GENOMIC DNA]</scope>
    <source>
        <strain evidence="1 2">WCA-389-WT-23B</strain>
    </source>
</reference>
<accession>A0A6N7VYT2</accession>
<gene>
    <name evidence="1" type="ORF">FYJ45_07685</name>
</gene>
<dbReference type="Proteomes" id="UP000436047">
    <property type="component" value="Unassembled WGS sequence"/>
</dbReference>
<protein>
    <submittedName>
        <fullName evidence="1">Uncharacterized protein</fullName>
    </submittedName>
</protein>
<keyword evidence="2" id="KW-1185">Reference proteome</keyword>